<keyword evidence="3" id="KW-1185">Reference proteome</keyword>
<dbReference type="EMBL" id="JBHSAX010000005">
    <property type="protein sequence ID" value="MFC3961445.1"/>
    <property type="molecule type" value="Genomic_DNA"/>
</dbReference>
<dbReference type="RefSeq" id="WP_378611199.1">
    <property type="nucleotide sequence ID" value="NZ_JBHSAX010000005.1"/>
</dbReference>
<gene>
    <name evidence="2" type="ORF">ACFO0B_05515</name>
</gene>
<feature type="region of interest" description="Disordered" evidence="1">
    <location>
        <begin position="1"/>
        <end position="29"/>
    </location>
</feature>
<reference evidence="3" key="1">
    <citation type="journal article" date="2019" name="Int. J. Syst. Evol. Microbiol.">
        <title>The Global Catalogue of Microorganisms (GCM) 10K type strain sequencing project: providing services to taxonomists for standard genome sequencing and annotation.</title>
        <authorList>
            <consortium name="The Broad Institute Genomics Platform"/>
            <consortium name="The Broad Institute Genome Sequencing Center for Infectious Disease"/>
            <person name="Wu L."/>
            <person name="Ma J."/>
        </authorList>
    </citation>
    <scope>NUCLEOTIDE SEQUENCE [LARGE SCALE GENOMIC DNA]</scope>
    <source>
        <strain evidence="3">CGMCC 4.7330</strain>
    </source>
</reference>
<keyword evidence="2" id="KW-0067">ATP-binding</keyword>
<dbReference type="InterPro" id="IPR036890">
    <property type="entry name" value="HATPase_C_sf"/>
</dbReference>
<sequence>MSLRPHFPRDHRGTRPAARPRPRSRPAATPARVEFRVAPDLSQLMTLRALAEAAGLQAGLHTAETIDLGLAIDEAATALMADPAPGSTVRCAVTVDARRITVRISGVTRAESPLDPDHFGWHILCSLTDRAAVDQTPFDSHRGGYPTVVDFSHQRQRLLRAVR</sequence>
<dbReference type="Gene3D" id="3.30.565.10">
    <property type="entry name" value="Histidine kinase-like ATPase, C-terminal domain"/>
    <property type="match status" value="1"/>
</dbReference>
<feature type="compositionally biased region" description="Basic residues" evidence="1">
    <location>
        <begin position="14"/>
        <end position="24"/>
    </location>
</feature>
<evidence type="ECO:0000256" key="1">
    <source>
        <dbReference type="SAM" id="MobiDB-lite"/>
    </source>
</evidence>
<organism evidence="2 3">
    <name type="scientific">Nocardia jiangsuensis</name>
    <dbReference type="NCBI Taxonomy" id="1691563"/>
    <lineage>
        <taxon>Bacteria</taxon>
        <taxon>Bacillati</taxon>
        <taxon>Actinomycetota</taxon>
        <taxon>Actinomycetes</taxon>
        <taxon>Mycobacteriales</taxon>
        <taxon>Nocardiaceae</taxon>
        <taxon>Nocardia</taxon>
    </lineage>
</organism>
<dbReference type="Proteomes" id="UP001595696">
    <property type="component" value="Unassembled WGS sequence"/>
</dbReference>
<proteinExistence type="predicted"/>
<name>A0ABV8DN98_9NOCA</name>
<accession>A0ABV8DN98</accession>
<comment type="caution">
    <text evidence="2">The sequence shown here is derived from an EMBL/GenBank/DDBJ whole genome shotgun (WGS) entry which is preliminary data.</text>
</comment>
<evidence type="ECO:0000313" key="3">
    <source>
        <dbReference type="Proteomes" id="UP001595696"/>
    </source>
</evidence>
<dbReference type="GO" id="GO:0005524">
    <property type="term" value="F:ATP binding"/>
    <property type="evidence" value="ECO:0007669"/>
    <property type="project" value="UniProtKB-KW"/>
</dbReference>
<protein>
    <submittedName>
        <fullName evidence="2">ATP-binding protein</fullName>
    </submittedName>
</protein>
<evidence type="ECO:0000313" key="2">
    <source>
        <dbReference type="EMBL" id="MFC3961445.1"/>
    </source>
</evidence>
<keyword evidence="2" id="KW-0547">Nucleotide-binding</keyword>